<dbReference type="InParanoid" id="A0A1W0W044"/>
<evidence type="ECO:0000313" key="3">
    <source>
        <dbReference type="Proteomes" id="UP000000768"/>
    </source>
</evidence>
<proteinExistence type="predicted"/>
<organism evidence="2 3">
    <name type="scientific">Sorghum bicolor</name>
    <name type="common">Sorghum</name>
    <name type="synonym">Sorghum vulgare</name>
    <dbReference type="NCBI Taxonomy" id="4558"/>
    <lineage>
        <taxon>Eukaryota</taxon>
        <taxon>Viridiplantae</taxon>
        <taxon>Streptophyta</taxon>
        <taxon>Embryophyta</taxon>
        <taxon>Tracheophyta</taxon>
        <taxon>Spermatophyta</taxon>
        <taxon>Magnoliopsida</taxon>
        <taxon>Liliopsida</taxon>
        <taxon>Poales</taxon>
        <taxon>Poaceae</taxon>
        <taxon>PACMAD clade</taxon>
        <taxon>Panicoideae</taxon>
        <taxon>Andropogonodae</taxon>
        <taxon>Andropogoneae</taxon>
        <taxon>Sorghinae</taxon>
        <taxon>Sorghum</taxon>
    </lineage>
</organism>
<dbReference type="EMBL" id="CM000762">
    <property type="protein sequence ID" value="OQU87735.1"/>
    <property type="molecule type" value="Genomic_DNA"/>
</dbReference>
<reference evidence="3" key="2">
    <citation type="journal article" date="2018" name="Plant J.">
        <title>The Sorghum bicolor reference genome: improved assembly, gene annotations, a transcriptome atlas, and signatures of genome organization.</title>
        <authorList>
            <person name="McCormick R.F."/>
            <person name="Truong S.K."/>
            <person name="Sreedasyam A."/>
            <person name="Jenkins J."/>
            <person name="Shu S."/>
            <person name="Sims D."/>
            <person name="Kennedy M."/>
            <person name="Amirebrahimi M."/>
            <person name="Weers B.D."/>
            <person name="McKinley B."/>
            <person name="Mattison A."/>
            <person name="Morishige D.T."/>
            <person name="Grimwood J."/>
            <person name="Schmutz J."/>
            <person name="Mullet J.E."/>
        </authorList>
    </citation>
    <scope>NUCLEOTIDE SEQUENCE [LARGE SCALE GENOMIC DNA]</scope>
    <source>
        <strain evidence="3">cv. BTx623</strain>
    </source>
</reference>
<dbReference type="Proteomes" id="UP000000768">
    <property type="component" value="Chromosome 3"/>
</dbReference>
<accession>A0A1W0W044</accession>
<evidence type="ECO:0000313" key="2">
    <source>
        <dbReference type="EMBL" id="OQU87735.1"/>
    </source>
</evidence>
<reference evidence="2 3" key="1">
    <citation type="journal article" date="2009" name="Nature">
        <title>The Sorghum bicolor genome and the diversification of grasses.</title>
        <authorList>
            <person name="Paterson A.H."/>
            <person name="Bowers J.E."/>
            <person name="Bruggmann R."/>
            <person name="Dubchak I."/>
            <person name="Grimwood J."/>
            <person name="Gundlach H."/>
            <person name="Haberer G."/>
            <person name="Hellsten U."/>
            <person name="Mitros T."/>
            <person name="Poliakov A."/>
            <person name="Schmutz J."/>
            <person name="Spannagl M."/>
            <person name="Tang H."/>
            <person name="Wang X."/>
            <person name="Wicker T."/>
            <person name="Bharti A.K."/>
            <person name="Chapman J."/>
            <person name="Feltus F.A."/>
            <person name="Gowik U."/>
            <person name="Grigoriev I.V."/>
            <person name="Lyons E."/>
            <person name="Maher C.A."/>
            <person name="Martis M."/>
            <person name="Narechania A."/>
            <person name="Otillar R.P."/>
            <person name="Penning B.W."/>
            <person name="Salamov A.A."/>
            <person name="Wang Y."/>
            <person name="Zhang L."/>
            <person name="Carpita N.C."/>
            <person name="Freeling M."/>
            <person name="Gingle A.R."/>
            <person name="Hash C.T."/>
            <person name="Keller B."/>
            <person name="Klein P."/>
            <person name="Kresovich S."/>
            <person name="McCann M.C."/>
            <person name="Ming R."/>
            <person name="Peterson D.G."/>
            <person name="Mehboob-ur-Rahman"/>
            <person name="Ware D."/>
            <person name="Westhoff P."/>
            <person name="Mayer K.F."/>
            <person name="Messing J."/>
            <person name="Rokhsar D.S."/>
        </authorList>
    </citation>
    <scope>NUCLEOTIDE SEQUENCE [LARGE SCALE GENOMIC DNA]</scope>
    <source>
        <strain evidence="3">cv. BTx623</strain>
    </source>
</reference>
<keyword evidence="3" id="KW-1185">Reference proteome</keyword>
<name>A0A1W0W044_SORBI</name>
<evidence type="ECO:0000256" key="1">
    <source>
        <dbReference type="SAM" id="MobiDB-lite"/>
    </source>
</evidence>
<protein>
    <submittedName>
        <fullName evidence="2">Uncharacterized protein</fullName>
    </submittedName>
</protein>
<feature type="compositionally biased region" description="Low complexity" evidence="1">
    <location>
        <begin position="73"/>
        <end position="82"/>
    </location>
</feature>
<dbReference type="AlphaFoldDB" id="A0A1W0W044"/>
<sequence>MGTAASRRRRTEETARMAMELAASRRRAAGRHPAEHQRGGSIRRKEKPGGYDYDPTQRRGRRHGGERRRDGEAGAVAEAAPRPLGSRDFSSGLPRTGRAARLRTLLLC</sequence>
<gene>
    <name evidence="2" type="ORF">SORBI_3003G331750</name>
</gene>
<feature type="region of interest" description="Disordered" evidence="1">
    <location>
        <begin position="1"/>
        <end position="98"/>
    </location>
</feature>
<dbReference type="Gramene" id="OQU87735">
    <property type="protein sequence ID" value="OQU87735"/>
    <property type="gene ID" value="SORBI_3003G331750"/>
</dbReference>